<proteinExistence type="predicted"/>
<feature type="region of interest" description="Disordered" evidence="1">
    <location>
        <begin position="21"/>
        <end position="74"/>
    </location>
</feature>
<feature type="region of interest" description="Disordered" evidence="1">
    <location>
        <begin position="113"/>
        <end position="154"/>
    </location>
</feature>
<name>A0AAD8I4E0_9APIA</name>
<feature type="compositionally biased region" description="Basic and acidic residues" evidence="1">
    <location>
        <begin position="144"/>
        <end position="154"/>
    </location>
</feature>
<dbReference type="Proteomes" id="UP001237642">
    <property type="component" value="Unassembled WGS sequence"/>
</dbReference>
<dbReference type="EMBL" id="JAUIZM010000006">
    <property type="protein sequence ID" value="KAK1378224.1"/>
    <property type="molecule type" value="Genomic_DNA"/>
</dbReference>
<reference evidence="2" key="1">
    <citation type="submission" date="2023-02" db="EMBL/GenBank/DDBJ databases">
        <title>Genome of toxic invasive species Heracleum sosnowskyi carries increased number of genes despite the absence of recent whole-genome duplications.</title>
        <authorList>
            <person name="Schelkunov M."/>
            <person name="Shtratnikova V."/>
            <person name="Makarenko M."/>
            <person name="Klepikova A."/>
            <person name="Omelchenko D."/>
            <person name="Novikova G."/>
            <person name="Obukhova E."/>
            <person name="Bogdanov V."/>
            <person name="Penin A."/>
            <person name="Logacheva M."/>
        </authorList>
    </citation>
    <scope>NUCLEOTIDE SEQUENCE</scope>
    <source>
        <strain evidence="2">Hsosn_3</strain>
        <tissue evidence="2">Leaf</tissue>
    </source>
</reference>
<evidence type="ECO:0000313" key="2">
    <source>
        <dbReference type="EMBL" id="KAK1378224.1"/>
    </source>
</evidence>
<sequence>MKIGILGFARHNSIQLLRKVNPKSTQKKQLSSSSLHQRTPDSRLLVQDSKMNSQSVDTEIQPKDDPNTRPRTLTDPGWKYAFCPNINIRDLVEYSLCARQMIGGIKLIKQHHAGDKTNGASNANQPRNVPRVARGDLTYTRHRNRDDDASSSKM</sequence>
<keyword evidence="3" id="KW-1185">Reference proteome</keyword>
<protein>
    <submittedName>
        <fullName evidence="2">Uncharacterized protein</fullName>
    </submittedName>
</protein>
<reference evidence="2" key="2">
    <citation type="submission" date="2023-05" db="EMBL/GenBank/DDBJ databases">
        <authorList>
            <person name="Schelkunov M.I."/>
        </authorList>
    </citation>
    <scope>NUCLEOTIDE SEQUENCE</scope>
    <source>
        <strain evidence="2">Hsosn_3</strain>
        <tissue evidence="2">Leaf</tissue>
    </source>
</reference>
<feature type="compositionally biased region" description="Low complexity" evidence="1">
    <location>
        <begin position="23"/>
        <end position="35"/>
    </location>
</feature>
<evidence type="ECO:0000256" key="1">
    <source>
        <dbReference type="SAM" id="MobiDB-lite"/>
    </source>
</evidence>
<evidence type="ECO:0000313" key="3">
    <source>
        <dbReference type="Proteomes" id="UP001237642"/>
    </source>
</evidence>
<accession>A0AAD8I4E0</accession>
<dbReference type="AlphaFoldDB" id="A0AAD8I4E0"/>
<feature type="compositionally biased region" description="Polar residues" evidence="1">
    <location>
        <begin position="49"/>
        <end position="58"/>
    </location>
</feature>
<comment type="caution">
    <text evidence="2">The sequence shown here is derived from an EMBL/GenBank/DDBJ whole genome shotgun (WGS) entry which is preliminary data.</text>
</comment>
<feature type="compositionally biased region" description="Polar residues" evidence="1">
    <location>
        <begin position="118"/>
        <end position="127"/>
    </location>
</feature>
<gene>
    <name evidence="2" type="ORF">POM88_024968</name>
</gene>
<organism evidence="2 3">
    <name type="scientific">Heracleum sosnowskyi</name>
    <dbReference type="NCBI Taxonomy" id="360622"/>
    <lineage>
        <taxon>Eukaryota</taxon>
        <taxon>Viridiplantae</taxon>
        <taxon>Streptophyta</taxon>
        <taxon>Embryophyta</taxon>
        <taxon>Tracheophyta</taxon>
        <taxon>Spermatophyta</taxon>
        <taxon>Magnoliopsida</taxon>
        <taxon>eudicotyledons</taxon>
        <taxon>Gunneridae</taxon>
        <taxon>Pentapetalae</taxon>
        <taxon>asterids</taxon>
        <taxon>campanulids</taxon>
        <taxon>Apiales</taxon>
        <taxon>Apiaceae</taxon>
        <taxon>Apioideae</taxon>
        <taxon>apioid superclade</taxon>
        <taxon>Tordylieae</taxon>
        <taxon>Tordyliinae</taxon>
        <taxon>Heracleum</taxon>
    </lineage>
</organism>